<evidence type="ECO:0000256" key="1">
    <source>
        <dbReference type="SAM" id="Coils"/>
    </source>
</evidence>
<accession>A0A150FUL1</accession>
<dbReference type="AlphaFoldDB" id="A0A150FUL1"/>
<organism evidence="2 3">
    <name type="scientific">Gonium pectorale</name>
    <name type="common">Green alga</name>
    <dbReference type="NCBI Taxonomy" id="33097"/>
    <lineage>
        <taxon>Eukaryota</taxon>
        <taxon>Viridiplantae</taxon>
        <taxon>Chlorophyta</taxon>
        <taxon>core chlorophytes</taxon>
        <taxon>Chlorophyceae</taxon>
        <taxon>CS clade</taxon>
        <taxon>Chlamydomonadales</taxon>
        <taxon>Volvocaceae</taxon>
        <taxon>Gonium</taxon>
    </lineage>
</organism>
<evidence type="ECO:0000313" key="2">
    <source>
        <dbReference type="EMBL" id="KXZ41276.1"/>
    </source>
</evidence>
<dbReference type="Proteomes" id="UP000075714">
    <property type="component" value="Unassembled WGS sequence"/>
</dbReference>
<comment type="caution">
    <text evidence="2">The sequence shown here is derived from an EMBL/GenBank/DDBJ whole genome shotgun (WGS) entry which is preliminary data.</text>
</comment>
<protein>
    <submittedName>
        <fullName evidence="2">Uncharacterized protein</fullName>
    </submittedName>
</protein>
<evidence type="ECO:0000313" key="3">
    <source>
        <dbReference type="Proteomes" id="UP000075714"/>
    </source>
</evidence>
<sequence>MQQQELLDRIEKLEARLLEVEREFKVQVDLRDQDLTLGALVKGLLWWLKPLVARSEHTSPHLKED</sequence>
<dbReference type="EMBL" id="LSYV01000582">
    <property type="protein sequence ID" value="KXZ41276.1"/>
    <property type="molecule type" value="Genomic_DNA"/>
</dbReference>
<name>A0A150FUL1_GONPE</name>
<proteinExistence type="predicted"/>
<gene>
    <name evidence="2" type="ORF">GPECTOR_585g646</name>
</gene>
<reference evidence="3" key="1">
    <citation type="journal article" date="2016" name="Nat. Commun.">
        <title>The Gonium pectorale genome demonstrates co-option of cell cycle regulation during the evolution of multicellularity.</title>
        <authorList>
            <person name="Hanschen E.R."/>
            <person name="Marriage T.N."/>
            <person name="Ferris P.J."/>
            <person name="Hamaji T."/>
            <person name="Toyoda A."/>
            <person name="Fujiyama A."/>
            <person name="Neme R."/>
            <person name="Noguchi H."/>
            <person name="Minakuchi Y."/>
            <person name="Suzuki M."/>
            <person name="Kawai-Toyooka H."/>
            <person name="Smith D.R."/>
            <person name="Sparks H."/>
            <person name="Anderson J."/>
            <person name="Bakaric R."/>
            <person name="Luria V."/>
            <person name="Karger A."/>
            <person name="Kirschner M.W."/>
            <person name="Durand P.M."/>
            <person name="Michod R.E."/>
            <person name="Nozaki H."/>
            <person name="Olson B.J."/>
        </authorList>
    </citation>
    <scope>NUCLEOTIDE SEQUENCE [LARGE SCALE GENOMIC DNA]</scope>
    <source>
        <strain evidence="3">NIES-2863</strain>
    </source>
</reference>
<feature type="coiled-coil region" evidence="1">
    <location>
        <begin position="3"/>
        <end position="30"/>
    </location>
</feature>
<keyword evidence="3" id="KW-1185">Reference proteome</keyword>
<keyword evidence="1" id="KW-0175">Coiled coil</keyword>